<sequence length="273" mass="30233">MVLAGFNGIVWQGVIERITEDPLEVYFLDVGQGDSELIVFPDGVKVLIDGGPGKEILFELGEVLSPTDRYIDLVMITHAQLDHYGGIKDVIERYQIGAFIFNGEEGEGQAWNEFMETLEQEKIPIIILGEGDKINYKDKQVNILSPSEKLLANKDLNDGSLVTELTGEEVKILFTGDIGFEAEEALLEKYDMNIDVLKVAHHGSRYASGVSFLEEATPLISIIEVGDNRFGHPTEATLQRLSRVGSSIYRTDENGRVELNIEDGKVGVKTESD</sequence>
<accession>A0A1G1YV47</accession>
<dbReference type="Proteomes" id="UP000178179">
    <property type="component" value="Unassembled WGS sequence"/>
</dbReference>
<dbReference type="PANTHER" id="PTHR30619:SF1">
    <property type="entry name" value="RECOMBINATION PROTEIN 2"/>
    <property type="match status" value="1"/>
</dbReference>
<dbReference type="PANTHER" id="PTHR30619">
    <property type="entry name" value="DNA INTERNALIZATION/COMPETENCE PROTEIN COMEC/REC2"/>
    <property type="match status" value="1"/>
</dbReference>
<dbReference type="SUPFAM" id="SSF56281">
    <property type="entry name" value="Metallo-hydrolase/oxidoreductase"/>
    <property type="match status" value="1"/>
</dbReference>
<organism evidence="2 3">
    <name type="scientific">Candidatus Colwellbacteria bacterium GWA2_46_10</name>
    <dbReference type="NCBI Taxonomy" id="1797684"/>
    <lineage>
        <taxon>Bacteria</taxon>
        <taxon>Candidatus Colwelliibacteriota</taxon>
    </lineage>
</organism>
<evidence type="ECO:0000313" key="2">
    <source>
        <dbReference type="EMBL" id="OGY56245.1"/>
    </source>
</evidence>
<evidence type="ECO:0000259" key="1">
    <source>
        <dbReference type="SMART" id="SM00849"/>
    </source>
</evidence>
<dbReference type="CDD" id="cd07731">
    <property type="entry name" value="ComA-like_MBL-fold"/>
    <property type="match status" value="1"/>
</dbReference>
<dbReference type="SMART" id="SM00849">
    <property type="entry name" value="Lactamase_B"/>
    <property type="match status" value="1"/>
</dbReference>
<protein>
    <recommendedName>
        <fullName evidence="1">Metallo-beta-lactamase domain-containing protein</fullName>
    </recommendedName>
</protein>
<gene>
    <name evidence="2" type="ORF">A2119_00405</name>
</gene>
<dbReference type="InterPro" id="IPR036866">
    <property type="entry name" value="RibonucZ/Hydroxyglut_hydro"/>
</dbReference>
<feature type="domain" description="Metallo-beta-lactamase" evidence="1">
    <location>
        <begin position="32"/>
        <end position="227"/>
    </location>
</feature>
<proteinExistence type="predicted"/>
<dbReference type="InterPro" id="IPR001279">
    <property type="entry name" value="Metallo-B-lactamas"/>
</dbReference>
<dbReference type="EMBL" id="MHIS01000019">
    <property type="protein sequence ID" value="OGY56245.1"/>
    <property type="molecule type" value="Genomic_DNA"/>
</dbReference>
<dbReference type="AlphaFoldDB" id="A0A1G1YV47"/>
<evidence type="ECO:0000313" key="3">
    <source>
        <dbReference type="Proteomes" id="UP000178179"/>
    </source>
</evidence>
<dbReference type="InterPro" id="IPR052159">
    <property type="entry name" value="Competence_DNA_uptake"/>
</dbReference>
<reference evidence="2 3" key="1">
    <citation type="journal article" date="2016" name="Nat. Commun.">
        <title>Thousands of microbial genomes shed light on interconnected biogeochemical processes in an aquifer system.</title>
        <authorList>
            <person name="Anantharaman K."/>
            <person name="Brown C.T."/>
            <person name="Hug L.A."/>
            <person name="Sharon I."/>
            <person name="Castelle C.J."/>
            <person name="Probst A.J."/>
            <person name="Thomas B.C."/>
            <person name="Singh A."/>
            <person name="Wilkins M.J."/>
            <person name="Karaoz U."/>
            <person name="Brodie E.L."/>
            <person name="Williams K.H."/>
            <person name="Hubbard S.S."/>
            <person name="Banfield J.F."/>
        </authorList>
    </citation>
    <scope>NUCLEOTIDE SEQUENCE [LARGE SCALE GENOMIC DNA]</scope>
</reference>
<name>A0A1G1YV47_9BACT</name>
<comment type="caution">
    <text evidence="2">The sequence shown here is derived from an EMBL/GenBank/DDBJ whole genome shotgun (WGS) entry which is preliminary data.</text>
</comment>
<dbReference type="Pfam" id="PF00753">
    <property type="entry name" value="Lactamase_B"/>
    <property type="match status" value="1"/>
</dbReference>
<dbReference type="InterPro" id="IPR035681">
    <property type="entry name" value="ComA-like_MBL"/>
</dbReference>
<dbReference type="Gene3D" id="3.60.15.10">
    <property type="entry name" value="Ribonuclease Z/Hydroxyacylglutathione hydrolase-like"/>
    <property type="match status" value="1"/>
</dbReference>